<organism evidence="7 8">
    <name type="scientific">Musa troglodytarum</name>
    <name type="common">fe'i banana</name>
    <dbReference type="NCBI Taxonomy" id="320322"/>
    <lineage>
        <taxon>Eukaryota</taxon>
        <taxon>Viridiplantae</taxon>
        <taxon>Streptophyta</taxon>
        <taxon>Embryophyta</taxon>
        <taxon>Tracheophyta</taxon>
        <taxon>Spermatophyta</taxon>
        <taxon>Magnoliopsida</taxon>
        <taxon>Liliopsida</taxon>
        <taxon>Zingiberales</taxon>
        <taxon>Musaceae</taxon>
        <taxon>Musa</taxon>
    </lineage>
</organism>
<keyword evidence="4 6" id="KW-1133">Transmembrane helix</keyword>
<dbReference type="Proteomes" id="UP001055439">
    <property type="component" value="Chromosome 8"/>
</dbReference>
<protein>
    <submittedName>
        <fullName evidence="7">UNC-50 family</fullName>
    </submittedName>
</protein>
<evidence type="ECO:0000256" key="2">
    <source>
        <dbReference type="ARBA" id="ARBA00006293"/>
    </source>
</evidence>
<evidence type="ECO:0000256" key="4">
    <source>
        <dbReference type="ARBA" id="ARBA00022989"/>
    </source>
</evidence>
<gene>
    <name evidence="7" type="ORF">MUK42_35750</name>
</gene>
<accession>A0A9E7L5E3</accession>
<evidence type="ECO:0000256" key="6">
    <source>
        <dbReference type="SAM" id="Phobius"/>
    </source>
</evidence>
<evidence type="ECO:0000256" key="5">
    <source>
        <dbReference type="ARBA" id="ARBA00023136"/>
    </source>
</evidence>
<sequence>MLPTVSKGRGTSAVRPAPGFSQYLRRIVKWQQMDIEYTFWQMLHLCTSPKVVYQHTKYHKQTKNQWARDDPAFAVIFCLFLMVATSAYCAAYGVTWVHSVFTVISVVVFHFLLAGTILATCCWFLTNTYMREETPSSHAVEQRVEWLYAFDVHCNSFFPAFVLLYVIQYFVSPLLVAHGFFPMLVSNLLFMVAISYYHYLNFLGYDVLPFLDKTTFFLYPIGLWLQPHEVYAEPVLGLTTEHLRAAKDDQPTNQQRLRGCCEVPRYTAVTGEREREGDLRRPYMSSCMDRTFAPKHPLSVDYCRHRLGRRPQVDVHVVSGELHPSHQFSGCVLLAVRAECLYQPIAHRSHEEEAFLQCVEHHVDRRLQPPLPAQVVDEVHAAGRRSIDARLRQGGEDRESFVHLVRPAVADQPCRVRKGAGHATPPVHRHQASDDFSQVPFRELLPCCHDGFGVFGSSARLPEMVQPERHRLRHLLLPAQRPRQHAVYRHARAAAPAPQHVLEHHQGFVLSVHLEEAVHERAVRDRIGGVPLEVKLLEELHCAIGVPGLAQAVDQGVVRDDIGHDAAVDDATEQPVCLEHMAGAAQLLHQLTEAVAVADPVGALREPEEQGGVLPHLHLVEQNVGLFQLPGLAEPVDEGIERHHGRDAPQPLHFVEYVACLIDEPLLAQSADHDGVGGGVRESIVLRNLQDQRASPVQVPNVAEALDQGVVAECIRNQTSAAHLGQEGEGFLHLANLGVAPDHCRVKPAVGSHILLQHFPVPPARLLESPGLEQPIDQTAISA</sequence>
<dbReference type="Pfam" id="PF05216">
    <property type="entry name" value="UNC-50"/>
    <property type="match status" value="1"/>
</dbReference>
<comment type="subcellular location">
    <subcellularLocation>
        <location evidence="1">Membrane</location>
        <topology evidence="1">Multi-pass membrane protein</topology>
    </subcellularLocation>
</comment>
<reference evidence="7" key="1">
    <citation type="submission" date="2022-05" db="EMBL/GenBank/DDBJ databases">
        <title>The Musa troglodytarum L. genome provides insights into the mechanism of non-climacteric behaviour and enrichment of carotenoids.</title>
        <authorList>
            <person name="Wang J."/>
        </authorList>
    </citation>
    <scope>NUCLEOTIDE SEQUENCE</scope>
    <source>
        <tissue evidence="7">Leaf</tissue>
    </source>
</reference>
<dbReference type="OrthoDB" id="10027013at2759"/>
<evidence type="ECO:0000313" key="7">
    <source>
        <dbReference type="EMBL" id="URE38449.1"/>
    </source>
</evidence>
<name>A0A9E7L5E3_9LILI</name>
<evidence type="ECO:0000256" key="3">
    <source>
        <dbReference type="ARBA" id="ARBA00022692"/>
    </source>
</evidence>
<feature type="transmembrane region" description="Helical" evidence="6">
    <location>
        <begin position="72"/>
        <end position="94"/>
    </location>
</feature>
<dbReference type="PANTHER" id="PTHR12841">
    <property type="entry name" value="PROTEIN UNC-50 HOMOLOG"/>
    <property type="match status" value="1"/>
</dbReference>
<evidence type="ECO:0000313" key="8">
    <source>
        <dbReference type="Proteomes" id="UP001055439"/>
    </source>
</evidence>
<dbReference type="AlphaFoldDB" id="A0A9E7L5E3"/>
<proteinExistence type="inferred from homology"/>
<comment type="similarity">
    <text evidence="2">Belongs to the unc-50 family.</text>
</comment>
<feature type="transmembrane region" description="Helical" evidence="6">
    <location>
        <begin position="100"/>
        <end position="125"/>
    </location>
</feature>
<keyword evidence="8" id="KW-1185">Reference proteome</keyword>
<dbReference type="GO" id="GO:0000139">
    <property type="term" value="C:Golgi membrane"/>
    <property type="evidence" value="ECO:0007669"/>
    <property type="project" value="TreeGrafter"/>
</dbReference>
<dbReference type="PANTHER" id="PTHR12841:SF6">
    <property type="entry name" value="PROTEIN UNC-50 HOMOLOG"/>
    <property type="match status" value="1"/>
</dbReference>
<keyword evidence="3 6" id="KW-0812">Transmembrane</keyword>
<dbReference type="EMBL" id="CP097510">
    <property type="protein sequence ID" value="URE38449.1"/>
    <property type="molecule type" value="Genomic_DNA"/>
</dbReference>
<keyword evidence="5 6" id="KW-0472">Membrane</keyword>
<evidence type="ECO:0000256" key="1">
    <source>
        <dbReference type="ARBA" id="ARBA00004141"/>
    </source>
</evidence>
<dbReference type="InterPro" id="IPR007881">
    <property type="entry name" value="UNC-50"/>
</dbReference>